<evidence type="ECO:0000256" key="1">
    <source>
        <dbReference type="SAM" id="MobiDB-lite"/>
    </source>
</evidence>
<dbReference type="Proteomes" id="UP000601099">
    <property type="component" value="Unassembled WGS sequence"/>
</dbReference>
<evidence type="ECO:0008006" key="4">
    <source>
        <dbReference type="Google" id="ProtNLM"/>
    </source>
</evidence>
<comment type="caution">
    <text evidence="2">The sequence shown here is derived from an EMBL/GenBank/DDBJ whole genome shotgun (WGS) entry which is preliminary data.</text>
</comment>
<protein>
    <recommendedName>
        <fullName evidence="4">YtxH domain-containing protein</fullName>
    </recommendedName>
</protein>
<reference evidence="2 3" key="1">
    <citation type="submission" date="2020-11" db="EMBL/GenBank/DDBJ databases">
        <title>Hymenobacter sp.</title>
        <authorList>
            <person name="Kim M.K."/>
        </authorList>
    </citation>
    <scope>NUCLEOTIDE SEQUENCE [LARGE SCALE GENOMIC DNA]</scope>
    <source>
        <strain evidence="2 3">BT594</strain>
    </source>
</reference>
<dbReference type="RefSeq" id="WP_196955604.1">
    <property type="nucleotide sequence ID" value="NZ_JADWYK010000007.1"/>
</dbReference>
<name>A0ABS0L378_9BACT</name>
<evidence type="ECO:0000313" key="2">
    <source>
        <dbReference type="EMBL" id="MBG8554591.1"/>
    </source>
</evidence>
<feature type="region of interest" description="Disordered" evidence="1">
    <location>
        <begin position="79"/>
        <end position="135"/>
    </location>
</feature>
<organism evidence="2 3">
    <name type="scientific">Hymenobacter guriensis</name>
    <dbReference type="NCBI Taxonomy" id="2793065"/>
    <lineage>
        <taxon>Bacteria</taxon>
        <taxon>Pseudomonadati</taxon>
        <taxon>Bacteroidota</taxon>
        <taxon>Cytophagia</taxon>
        <taxon>Cytophagales</taxon>
        <taxon>Hymenobacteraceae</taxon>
        <taxon>Hymenobacter</taxon>
    </lineage>
</organism>
<dbReference type="EMBL" id="JADWYK010000007">
    <property type="protein sequence ID" value="MBG8554591.1"/>
    <property type="molecule type" value="Genomic_DNA"/>
</dbReference>
<sequence>MGKHKKKHSKKDTVSEDLFDAAALSIRNYRKVTNEIAKLSTGQKLVGGLVLLAAGYFYLDKTKQDDGVNSLLAGLNLPWQPKPAAKATPPLPAAKPTPATASVPAEAPRKSRKSAKTSKASGEFGKKPAASPDDL</sequence>
<evidence type="ECO:0000313" key="3">
    <source>
        <dbReference type="Proteomes" id="UP000601099"/>
    </source>
</evidence>
<proteinExistence type="predicted"/>
<accession>A0ABS0L378</accession>
<keyword evidence="3" id="KW-1185">Reference proteome</keyword>
<gene>
    <name evidence="2" type="ORF">I5L79_13620</name>
</gene>